<evidence type="ECO:0000256" key="2">
    <source>
        <dbReference type="ARBA" id="ARBA00022670"/>
    </source>
</evidence>
<protein>
    <submittedName>
        <fullName evidence="5">Hydrogenase maturation protease</fullName>
    </submittedName>
</protein>
<keyword evidence="2 5" id="KW-0645">Protease</keyword>
<dbReference type="Pfam" id="PF01750">
    <property type="entry name" value="HycI"/>
    <property type="match status" value="1"/>
</dbReference>
<evidence type="ECO:0000256" key="3">
    <source>
        <dbReference type="ARBA" id="ARBA00022750"/>
    </source>
</evidence>
<dbReference type="EMBL" id="CP136864">
    <property type="protein sequence ID" value="WOJ93139.1"/>
    <property type="molecule type" value="Genomic_DNA"/>
</dbReference>
<keyword evidence="4" id="KW-0378">Hydrolase</keyword>
<dbReference type="GO" id="GO:0008233">
    <property type="term" value="F:peptidase activity"/>
    <property type="evidence" value="ECO:0007669"/>
    <property type="project" value="UniProtKB-KW"/>
</dbReference>
<dbReference type="InterPro" id="IPR000671">
    <property type="entry name" value="Peptidase_A31"/>
</dbReference>
<sequence>MSELLAVGNPDRGDDGVGPYVVAGLAGRLPKSKLLYSDGEVSDLIAIFARCSQLVLIDALDGPAAGMAPGQKLCLDANDPALAQAPLHASTHALGVVEAISLARSLEVLPKKLTVIAIAGESFVLGEGLSEAVACAADALIEELAAAFIEDAVHA</sequence>
<dbReference type="Gene3D" id="3.40.50.1450">
    <property type="entry name" value="HybD-like"/>
    <property type="match status" value="1"/>
</dbReference>
<evidence type="ECO:0000313" key="5">
    <source>
        <dbReference type="EMBL" id="WOJ93139.1"/>
    </source>
</evidence>
<dbReference type="SUPFAM" id="SSF53163">
    <property type="entry name" value="HybD-like"/>
    <property type="match status" value="1"/>
</dbReference>
<evidence type="ECO:0000256" key="1">
    <source>
        <dbReference type="ARBA" id="ARBA00006814"/>
    </source>
</evidence>
<evidence type="ECO:0000256" key="4">
    <source>
        <dbReference type="ARBA" id="ARBA00022801"/>
    </source>
</evidence>
<dbReference type="GO" id="GO:0006508">
    <property type="term" value="P:proteolysis"/>
    <property type="evidence" value="ECO:0007669"/>
    <property type="project" value="UniProtKB-KW"/>
</dbReference>
<dbReference type="PANTHER" id="PTHR30302:SF1">
    <property type="entry name" value="HYDROGENASE 2 MATURATION PROTEASE"/>
    <property type="match status" value="1"/>
</dbReference>
<reference evidence="5 6" key="1">
    <citation type="submission" date="2023-10" db="EMBL/GenBank/DDBJ databases">
        <title>Two novel species belonging to the OM43/NOR5 clade.</title>
        <authorList>
            <person name="Park M."/>
        </authorList>
    </citation>
    <scope>NUCLEOTIDE SEQUENCE [LARGE SCALE GENOMIC DNA]</scope>
    <source>
        <strain evidence="5 6">IMCC43200</strain>
    </source>
</reference>
<dbReference type="NCBIfam" id="TIGR00072">
    <property type="entry name" value="hydrog_prot"/>
    <property type="match status" value="1"/>
</dbReference>
<keyword evidence="3" id="KW-0064">Aspartyl protease</keyword>
<name>A0ABZ0I3E5_9GAMM</name>
<gene>
    <name evidence="5" type="ORF">R0135_15320</name>
</gene>
<organism evidence="5 6">
    <name type="scientific">Congregibacter variabilis</name>
    <dbReference type="NCBI Taxonomy" id="3081200"/>
    <lineage>
        <taxon>Bacteria</taxon>
        <taxon>Pseudomonadati</taxon>
        <taxon>Pseudomonadota</taxon>
        <taxon>Gammaproteobacteria</taxon>
        <taxon>Cellvibrionales</taxon>
        <taxon>Halieaceae</taxon>
        <taxon>Congregibacter</taxon>
    </lineage>
</organism>
<dbReference type="CDD" id="cd00518">
    <property type="entry name" value="H2MP"/>
    <property type="match status" value="1"/>
</dbReference>
<comment type="similarity">
    <text evidence="1">Belongs to the peptidase A31 family.</text>
</comment>
<proteinExistence type="inferred from homology"/>
<accession>A0ABZ0I3E5</accession>
<dbReference type="InterPro" id="IPR023430">
    <property type="entry name" value="Pept_HybD-like_dom_sf"/>
</dbReference>
<dbReference type="PANTHER" id="PTHR30302">
    <property type="entry name" value="HYDROGENASE 1 MATURATION PROTEASE"/>
    <property type="match status" value="1"/>
</dbReference>
<dbReference type="RefSeq" id="WP_407347797.1">
    <property type="nucleotide sequence ID" value="NZ_CP136864.1"/>
</dbReference>
<keyword evidence="6" id="KW-1185">Reference proteome</keyword>
<dbReference type="Proteomes" id="UP001626537">
    <property type="component" value="Chromosome"/>
</dbReference>
<evidence type="ECO:0000313" key="6">
    <source>
        <dbReference type="Proteomes" id="UP001626537"/>
    </source>
</evidence>